<dbReference type="InterPro" id="IPR012347">
    <property type="entry name" value="Ferritin-like"/>
</dbReference>
<sequence>MTASKKDNLIDWLRDAHAMEEQAEKMLSAQSARLEHYPQLRQRIEQHIQETQEQRQVLEGCLTRLGSSASTLKDMGGKLMALGQAIGGAPMSDEVIKGAIAGYMFENIEIATYTVLIAAAADVGDRETQQACERILEQEKAMAAWLLEDLPVTTRAFLERSADPDLTAKR</sequence>
<dbReference type="InterPro" id="IPR010287">
    <property type="entry name" value="DUF892_YciF-like"/>
</dbReference>
<dbReference type="Pfam" id="PF05974">
    <property type="entry name" value="DUF892"/>
    <property type="match status" value="1"/>
</dbReference>
<evidence type="ECO:0000313" key="1">
    <source>
        <dbReference type="EMBL" id="ALZ84793.1"/>
    </source>
</evidence>
<evidence type="ECO:0000313" key="2">
    <source>
        <dbReference type="Proteomes" id="UP000064137"/>
    </source>
</evidence>
<dbReference type="AlphaFoldDB" id="A0A0U4XTT9"/>
<dbReference type="InterPro" id="IPR009078">
    <property type="entry name" value="Ferritin-like_SF"/>
</dbReference>
<protein>
    <submittedName>
        <fullName evidence="1">Uncharacterized protein</fullName>
    </submittedName>
</protein>
<gene>
    <name evidence="1" type="ORF">APT59_11525</name>
</gene>
<dbReference type="RefSeq" id="WP_059314968.1">
    <property type="nucleotide sequence ID" value="NZ_CP013987.1"/>
</dbReference>
<name>A0A0U4XTT9_9PSED</name>
<dbReference type="Gene3D" id="1.20.1260.10">
    <property type="match status" value="1"/>
</dbReference>
<reference evidence="1 2" key="1">
    <citation type="submission" date="2016-01" db="EMBL/GenBank/DDBJ databases">
        <title>Annotation of Pseudomonas oryzihabitans USDA-ARS-USMARC-56511.</title>
        <authorList>
            <person name="Harhay G.P."/>
            <person name="Harhay D.M."/>
            <person name="Smith T.P.L."/>
            <person name="Bono J.L."/>
            <person name="Heaton M.P."/>
            <person name="Clawson M.L."/>
            <person name="Chitko-Mckown C.G."/>
            <person name="Capik S.F."/>
            <person name="DeDonder K.D."/>
            <person name="Apley M.D."/>
            <person name="Lubbers B.V."/>
            <person name="White B.J."/>
            <person name="Larson R.L."/>
        </authorList>
    </citation>
    <scope>NUCLEOTIDE SEQUENCE [LARGE SCALE GENOMIC DNA]</scope>
    <source>
        <strain evidence="1 2">USDA-ARS-USMARC-56511</strain>
    </source>
</reference>
<accession>A0A0U4XTT9</accession>
<dbReference type="Proteomes" id="UP000064137">
    <property type="component" value="Chromosome"/>
</dbReference>
<dbReference type="OrthoDB" id="7273732at2"/>
<organism evidence="1 2">
    <name type="scientific">Pseudomonas oryzihabitans</name>
    <dbReference type="NCBI Taxonomy" id="47885"/>
    <lineage>
        <taxon>Bacteria</taxon>
        <taxon>Pseudomonadati</taxon>
        <taxon>Pseudomonadota</taxon>
        <taxon>Gammaproteobacteria</taxon>
        <taxon>Pseudomonadales</taxon>
        <taxon>Pseudomonadaceae</taxon>
        <taxon>Pseudomonas</taxon>
    </lineage>
</organism>
<dbReference type="EMBL" id="CP013987">
    <property type="protein sequence ID" value="ALZ84793.1"/>
    <property type="molecule type" value="Genomic_DNA"/>
</dbReference>
<dbReference type="CDD" id="cd00657">
    <property type="entry name" value="Ferritin_like"/>
    <property type="match status" value="1"/>
</dbReference>
<proteinExistence type="predicted"/>
<dbReference type="SUPFAM" id="SSF47240">
    <property type="entry name" value="Ferritin-like"/>
    <property type="match status" value="1"/>
</dbReference>
<dbReference type="KEGG" id="por:APT59_11525"/>